<evidence type="ECO:0000313" key="4">
    <source>
        <dbReference type="Proteomes" id="UP000311382"/>
    </source>
</evidence>
<comment type="caution">
    <text evidence="3">The sequence shown here is derived from an EMBL/GenBank/DDBJ whole genome shotgun (WGS) entry which is preliminary data.</text>
</comment>
<evidence type="ECO:0000256" key="1">
    <source>
        <dbReference type="SAM" id="Phobius"/>
    </source>
</evidence>
<feature type="transmembrane region" description="Helical" evidence="1">
    <location>
        <begin position="30"/>
        <end position="53"/>
    </location>
</feature>
<dbReference type="Proteomes" id="UP000311382">
    <property type="component" value="Unassembled WGS sequence"/>
</dbReference>
<gene>
    <name evidence="3" type="ORF">DMC30DRAFT_110231</name>
</gene>
<proteinExistence type="predicted"/>
<keyword evidence="1" id="KW-0472">Membrane</keyword>
<reference evidence="3 4" key="1">
    <citation type="submission" date="2019-03" db="EMBL/GenBank/DDBJ databases">
        <title>Rhodosporidium diobovatum UCD-FST 08-225 genome sequencing, assembly, and annotation.</title>
        <authorList>
            <person name="Fakankun I.U."/>
            <person name="Fristensky B."/>
            <person name="Levin D.B."/>
        </authorList>
    </citation>
    <scope>NUCLEOTIDE SEQUENCE [LARGE SCALE GENOMIC DNA]</scope>
    <source>
        <strain evidence="3 4">UCD-FST 08-225</strain>
    </source>
</reference>
<feature type="transmembrane region" description="Helical" evidence="1">
    <location>
        <begin position="177"/>
        <end position="196"/>
    </location>
</feature>
<feature type="domain" description="DUF7702" evidence="2">
    <location>
        <begin position="34"/>
        <end position="195"/>
    </location>
</feature>
<dbReference type="EMBL" id="SOZI01000002">
    <property type="protein sequence ID" value="TNY24510.1"/>
    <property type="molecule type" value="Genomic_DNA"/>
</dbReference>
<protein>
    <submittedName>
        <fullName evidence="3">Proteophosphoglycan 5</fullName>
    </submittedName>
</protein>
<evidence type="ECO:0000313" key="3">
    <source>
        <dbReference type="EMBL" id="TNY24510.1"/>
    </source>
</evidence>
<evidence type="ECO:0000259" key="2">
    <source>
        <dbReference type="Pfam" id="PF24800"/>
    </source>
</evidence>
<feature type="transmembrane region" description="Helical" evidence="1">
    <location>
        <begin position="60"/>
        <end position="77"/>
    </location>
</feature>
<feature type="transmembrane region" description="Helical" evidence="1">
    <location>
        <begin position="137"/>
        <end position="157"/>
    </location>
</feature>
<keyword evidence="4" id="KW-1185">Reference proteome</keyword>
<dbReference type="InterPro" id="IPR056119">
    <property type="entry name" value="DUF7702"/>
</dbReference>
<dbReference type="AlphaFoldDB" id="A0A5C5G5Z3"/>
<dbReference type="OrthoDB" id="2538401at2759"/>
<feature type="transmembrane region" description="Helical" evidence="1">
    <location>
        <begin position="208"/>
        <end position="227"/>
    </location>
</feature>
<accession>A0A5C5G5Z3</accession>
<feature type="transmembrane region" description="Helical" evidence="1">
    <location>
        <begin position="97"/>
        <end position="117"/>
    </location>
</feature>
<keyword evidence="1" id="KW-1133">Transmembrane helix</keyword>
<name>A0A5C5G5Z3_9BASI</name>
<keyword evidence="1" id="KW-0812">Transmembrane</keyword>
<dbReference type="Pfam" id="PF24800">
    <property type="entry name" value="DUF7702"/>
    <property type="match status" value="1"/>
</dbReference>
<sequence length="316" mass="34089">MSSSSSVSADASFPSGFSLLGGIPLKNPDLAASIIYAILFLLLTPLVVWRLAFKETRHAVFVRPVAVLLIRVATYIIRAVEADGNTSTGTLIAEQVLLLIGLIPLASTLVSLLSYHVQRNFVPTASEPKRAMPLSRILRVCELALIVAIVLAIVSASELNDAMSDAGTLKSLKTYRNVTVGLTLGVTVLVPVLAAYETLREDLPVRPCLFILSTSVLLAIPSVYRLVVTARPPSLTSHGAKAAFYLLSALPEWGAVTALVGPNLDALFHVREGDWKRRVAKKMDDGEWTGPYVARDVFEMGEGTRPGEWRADGDKV</sequence>
<organism evidence="3 4">
    <name type="scientific">Rhodotorula diobovata</name>
    <dbReference type="NCBI Taxonomy" id="5288"/>
    <lineage>
        <taxon>Eukaryota</taxon>
        <taxon>Fungi</taxon>
        <taxon>Dikarya</taxon>
        <taxon>Basidiomycota</taxon>
        <taxon>Pucciniomycotina</taxon>
        <taxon>Microbotryomycetes</taxon>
        <taxon>Sporidiobolales</taxon>
        <taxon>Sporidiobolaceae</taxon>
        <taxon>Rhodotorula</taxon>
    </lineage>
</organism>